<organism evidence="4 5">
    <name type="scientific">Sphingomonas telluris</name>
    <dbReference type="NCBI Taxonomy" id="2907998"/>
    <lineage>
        <taxon>Bacteria</taxon>
        <taxon>Pseudomonadati</taxon>
        <taxon>Pseudomonadota</taxon>
        <taxon>Alphaproteobacteria</taxon>
        <taxon>Sphingomonadales</taxon>
        <taxon>Sphingomonadaceae</taxon>
        <taxon>Sphingomonas</taxon>
    </lineage>
</organism>
<dbReference type="EMBL" id="JAKZHW010000002">
    <property type="protein sequence ID" value="MCH8617386.1"/>
    <property type="molecule type" value="Genomic_DNA"/>
</dbReference>
<accession>A0ABS9VQW6</accession>
<dbReference type="Pfam" id="PF01232">
    <property type="entry name" value="Mannitol_dh"/>
    <property type="match status" value="1"/>
</dbReference>
<keyword evidence="1" id="KW-0560">Oxidoreductase</keyword>
<dbReference type="PANTHER" id="PTHR43362:SF1">
    <property type="entry name" value="MANNITOL DEHYDROGENASE 2-RELATED"/>
    <property type="match status" value="1"/>
</dbReference>
<name>A0ABS9VQW6_9SPHN</name>
<dbReference type="InterPro" id="IPR013328">
    <property type="entry name" value="6PGD_dom2"/>
</dbReference>
<evidence type="ECO:0000259" key="3">
    <source>
        <dbReference type="Pfam" id="PF08125"/>
    </source>
</evidence>
<dbReference type="PRINTS" id="PR00084">
    <property type="entry name" value="MTLDHDRGNASE"/>
</dbReference>
<dbReference type="PANTHER" id="PTHR43362">
    <property type="entry name" value="MANNITOL DEHYDROGENASE DSF1-RELATED"/>
    <property type="match status" value="1"/>
</dbReference>
<dbReference type="Pfam" id="PF08125">
    <property type="entry name" value="Mannitol_dh_C"/>
    <property type="match status" value="1"/>
</dbReference>
<evidence type="ECO:0000259" key="2">
    <source>
        <dbReference type="Pfam" id="PF01232"/>
    </source>
</evidence>
<feature type="domain" description="Mannitol dehydrogenase N-terminal" evidence="2">
    <location>
        <begin position="31"/>
        <end position="275"/>
    </location>
</feature>
<dbReference type="InterPro" id="IPR000669">
    <property type="entry name" value="Mannitol_DH"/>
</dbReference>
<dbReference type="Proteomes" id="UP001203058">
    <property type="component" value="Unassembled WGS sequence"/>
</dbReference>
<dbReference type="InterPro" id="IPR013118">
    <property type="entry name" value="Mannitol_DH_C"/>
</dbReference>
<dbReference type="SUPFAM" id="SSF48179">
    <property type="entry name" value="6-phosphogluconate dehydrogenase C-terminal domain-like"/>
    <property type="match status" value="1"/>
</dbReference>
<dbReference type="InterPro" id="IPR013131">
    <property type="entry name" value="Mannitol_DH_N"/>
</dbReference>
<dbReference type="InterPro" id="IPR036291">
    <property type="entry name" value="NAD(P)-bd_dom_sf"/>
</dbReference>
<keyword evidence="5" id="KW-1185">Reference proteome</keyword>
<dbReference type="Gene3D" id="3.40.50.720">
    <property type="entry name" value="NAD(P)-binding Rossmann-like Domain"/>
    <property type="match status" value="1"/>
</dbReference>
<sequence length="492" mass="52895">MRPRLSNATLADLPTNVRRPQYDRSALKTGVFHIGLGAFHRAHQAPLFQALAEQGDLRWGVIGASLQSPSVRDILAPQNFLYTLAIDDGDVRDISVIDVMRGALVAPEDPSRLVPGIASSVVKIVTVTVTEKGYKLDASGALAVNDNAVASDMASLDAPTTMPGILAAGLLERRRRGLPPLTIISCDNIAANGPKLRSSVTQIAGAHDRSGADWIRQNCAFPATMVDRIVPATHEADIEAISAHIGATDCATVRTEPFSQWVIENRFAGERPDFEAAGAQIANDIAPWEQAKLRLLNGAHSTMAYVGVLASITTVDRFVAQPWGRGLVERLWDEVSPTLSTSPGLDIGQYRRTLMKRFGNSALGHRLQQIAMDGSQKLPQRLVGPALELIDRGRPYATVAFAIAAWIRCQSGRSDCGGHFRVEDPLASTTARLSVSITDPKELAAAMLGLEAIFPPRLARDDAFVSQVASHLDAFQRLGAKAATERFLGAGR</sequence>
<reference evidence="4 5" key="1">
    <citation type="submission" date="2022-03" db="EMBL/GenBank/DDBJ databases">
        <authorList>
            <person name="Jo J.-H."/>
            <person name="Im W.-T."/>
        </authorList>
    </citation>
    <scope>NUCLEOTIDE SEQUENCE [LARGE SCALE GENOMIC DNA]</scope>
    <source>
        <strain evidence="4 5">SM33</strain>
    </source>
</reference>
<dbReference type="RefSeq" id="WP_241448257.1">
    <property type="nucleotide sequence ID" value="NZ_JAKZHW010000002.1"/>
</dbReference>
<gene>
    <name evidence="4" type="ORF">LZ016_14910</name>
</gene>
<comment type="caution">
    <text evidence="4">The sequence shown here is derived from an EMBL/GenBank/DDBJ whole genome shotgun (WGS) entry which is preliminary data.</text>
</comment>
<protein>
    <submittedName>
        <fullName evidence="4">Mannitol dehydrogenase family protein</fullName>
    </submittedName>
</protein>
<dbReference type="InterPro" id="IPR050988">
    <property type="entry name" value="Mannitol_DH/Oxidoreductase"/>
</dbReference>
<proteinExistence type="predicted"/>
<dbReference type="SUPFAM" id="SSF51735">
    <property type="entry name" value="NAD(P)-binding Rossmann-fold domains"/>
    <property type="match status" value="1"/>
</dbReference>
<evidence type="ECO:0000313" key="4">
    <source>
        <dbReference type="EMBL" id="MCH8617386.1"/>
    </source>
</evidence>
<feature type="domain" description="Mannitol dehydrogenase C-terminal" evidence="3">
    <location>
        <begin position="284"/>
        <end position="474"/>
    </location>
</feature>
<evidence type="ECO:0000256" key="1">
    <source>
        <dbReference type="ARBA" id="ARBA00023002"/>
    </source>
</evidence>
<evidence type="ECO:0000313" key="5">
    <source>
        <dbReference type="Proteomes" id="UP001203058"/>
    </source>
</evidence>
<dbReference type="InterPro" id="IPR008927">
    <property type="entry name" value="6-PGluconate_DH-like_C_sf"/>
</dbReference>
<dbReference type="Gene3D" id="1.10.1040.10">
    <property type="entry name" value="N-(1-d-carboxylethyl)-l-norvaline Dehydrogenase, domain 2"/>
    <property type="match status" value="1"/>
</dbReference>